<reference evidence="3" key="2">
    <citation type="submission" date="2020-04" db="EMBL/GenBank/DDBJ databases">
        <authorList>
            <consortium name="NCBI Genome Project"/>
        </authorList>
    </citation>
    <scope>NUCLEOTIDE SEQUENCE</scope>
    <source>
        <strain evidence="3">CBS 304.34</strain>
    </source>
</reference>
<reference evidence="1 3" key="1">
    <citation type="journal article" date="2020" name="Stud. Mycol.">
        <title>101 Dothideomycetes genomes: a test case for predicting lifestyles and emergence of pathogens.</title>
        <authorList>
            <person name="Haridas S."/>
            <person name="Albert R."/>
            <person name="Binder M."/>
            <person name="Bloem J."/>
            <person name="Labutti K."/>
            <person name="Salamov A."/>
            <person name="Andreopoulos B."/>
            <person name="Baker S."/>
            <person name="Barry K."/>
            <person name="Bills G."/>
            <person name="Bluhm B."/>
            <person name="Cannon C."/>
            <person name="Castanera R."/>
            <person name="Culley D."/>
            <person name="Daum C."/>
            <person name="Ezra D."/>
            <person name="Gonzalez J."/>
            <person name="Henrissat B."/>
            <person name="Kuo A."/>
            <person name="Liang C."/>
            <person name="Lipzen A."/>
            <person name="Lutzoni F."/>
            <person name="Magnuson J."/>
            <person name="Mondo S."/>
            <person name="Nolan M."/>
            <person name="Ohm R."/>
            <person name="Pangilinan J."/>
            <person name="Park H.-J."/>
            <person name="Ramirez L."/>
            <person name="Alfaro M."/>
            <person name="Sun H."/>
            <person name="Tritt A."/>
            <person name="Yoshinaga Y."/>
            <person name="Zwiers L.-H."/>
            <person name="Turgeon B."/>
            <person name="Goodwin S."/>
            <person name="Spatafora J."/>
            <person name="Crous P."/>
            <person name="Grigoriev I."/>
        </authorList>
    </citation>
    <scope>NUCLEOTIDE SEQUENCE</scope>
    <source>
        <strain evidence="1 3">CBS 304.34</strain>
    </source>
</reference>
<evidence type="ECO:0000313" key="2">
    <source>
        <dbReference type="Proteomes" id="UP000504636"/>
    </source>
</evidence>
<protein>
    <submittedName>
        <fullName evidence="1 3">Uncharacterized protein</fullName>
    </submittedName>
</protein>
<sequence>MANSSRLLGLPAELRQKIIEKTFTIVCKVGTRRLVLECPMRGICQLLQADYNFVIQSWLPDPRDTTVFAALTNPDCIGDLANWNARFQRVAAASNRTWAGVEEVTLMVFSNRVPLWKPIRNNQRIVYKDYDMRNRFEYFVYTHWGIHLLPIPSSVRHLKLDMTVSQDTIDRKLEQWDEKWGADAQLIHPIYPINLAHPFVGTKAHKRYCFQQMFWVTLFNSVELSARQILQGRAPGLLTRDIEQSDGRVSIPGLTIEIVGELPASQVEALVLITGVALLWRNTWSKIFANYTKGVIERIEANTKDEG</sequence>
<dbReference type="EMBL" id="MU003713">
    <property type="protein sequence ID" value="KAF2804492.1"/>
    <property type="molecule type" value="Genomic_DNA"/>
</dbReference>
<evidence type="ECO:0000313" key="3">
    <source>
        <dbReference type="RefSeq" id="XP_033571456.1"/>
    </source>
</evidence>
<name>A0A6A6Y6Q8_9PEZI</name>
<organism evidence="1">
    <name type="scientific">Mytilinidion resinicola</name>
    <dbReference type="NCBI Taxonomy" id="574789"/>
    <lineage>
        <taxon>Eukaryota</taxon>
        <taxon>Fungi</taxon>
        <taxon>Dikarya</taxon>
        <taxon>Ascomycota</taxon>
        <taxon>Pezizomycotina</taxon>
        <taxon>Dothideomycetes</taxon>
        <taxon>Pleosporomycetidae</taxon>
        <taxon>Mytilinidiales</taxon>
        <taxon>Mytilinidiaceae</taxon>
        <taxon>Mytilinidion</taxon>
    </lineage>
</organism>
<evidence type="ECO:0000313" key="1">
    <source>
        <dbReference type="EMBL" id="KAF2804492.1"/>
    </source>
</evidence>
<dbReference type="RefSeq" id="XP_033571456.1">
    <property type="nucleotide sequence ID" value="XM_033722389.1"/>
</dbReference>
<gene>
    <name evidence="1 3" type="ORF">BDZ99DRAFT_481295</name>
</gene>
<accession>A0A6A6Y6Q8</accession>
<proteinExistence type="predicted"/>
<dbReference type="AlphaFoldDB" id="A0A6A6Y6Q8"/>
<keyword evidence="2" id="KW-1185">Reference proteome</keyword>
<dbReference type="GeneID" id="54463282"/>
<reference evidence="3" key="3">
    <citation type="submission" date="2025-04" db="UniProtKB">
        <authorList>
            <consortium name="RefSeq"/>
        </authorList>
    </citation>
    <scope>IDENTIFICATION</scope>
    <source>
        <strain evidence="3">CBS 304.34</strain>
    </source>
</reference>
<dbReference type="Proteomes" id="UP000504636">
    <property type="component" value="Unplaced"/>
</dbReference>